<name>A0A6J7X407_9CAUD</name>
<sequence>MIEDYELLDCPFCDGEAKFSFNLDEDIWTHNTVKWYKVGCPVCEIYTSSWPESVAKEEVIDVWNCRVNE</sequence>
<accession>A0A6J7X407</accession>
<reference evidence="1" key="1">
    <citation type="submission" date="2020-05" db="EMBL/GenBank/DDBJ databases">
        <authorList>
            <person name="Chiriac C."/>
            <person name="Salcher M."/>
            <person name="Ghai R."/>
            <person name="Kavagutti S V."/>
        </authorList>
    </citation>
    <scope>NUCLEOTIDE SEQUENCE</scope>
</reference>
<proteinExistence type="predicted"/>
<evidence type="ECO:0000313" key="1">
    <source>
        <dbReference type="EMBL" id="CAB5222013.1"/>
    </source>
</evidence>
<protein>
    <recommendedName>
        <fullName evidence="2">Restriction alleviation protein, Lar family</fullName>
    </recommendedName>
</protein>
<dbReference type="EMBL" id="LR798294">
    <property type="protein sequence ID" value="CAB5222013.1"/>
    <property type="molecule type" value="Genomic_DNA"/>
</dbReference>
<organism evidence="1">
    <name type="scientific">uncultured Caudovirales phage</name>
    <dbReference type="NCBI Taxonomy" id="2100421"/>
    <lineage>
        <taxon>Viruses</taxon>
        <taxon>Duplodnaviria</taxon>
        <taxon>Heunggongvirae</taxon>
        <taxon>Uroviricota</taxon>
        <taxon>Caudoviricetes</taxon>
        <taxon>Peduoviridae</taxon>
        <taxon>Maltschvirus</taxon>
        <taxon>Maltschvirus maltsch</taxon>
    </lineage>
</organism>
<evidence type="ECO:0008006" key="2">
    <source>
        <dbReference type="Google" id="ProtNLM"/>
    </source>
</evidence>
<gene>
    <name evidence="1" type="ORF">UFOVP242_227</name>
</gene>